<dbReference type="PANTHER" id="PTHR11717">
    <property type="entry name" value="LOW MOLECULAR WEIGHT PROTEIN TYROSINE PHOSPHATASE"/>
    <property type="match status" value="1"/>
</dbReference>
<dbReference type="PANTHER" id="PTHR11717:SF7">
    <property type="entry name" value="LOW MOLECULAR WEIGHT PHOSPHOTYROSINE PROTEIN PHOSPHATASE"/>
    <property type="match status" value="1"/>
</dbReference>
<dbReference type="PRINTS" id="PR00719">
    <property type="entry name" value="LMWPTPASE"/>
</dbReference>
<dbReference type="InterPro" id="IPR050438">
    <property type="entry name" value="LMW_PTPase"/>
</dbReference>
<dbReference type="InterPro" id="IPR023485">
    <property type="entry name" value="Ptyr_pPase"/>
</dbReference>
<keyword evidence="3 7" id="KW-0378">Hydrolase</keyword>
<proteinExistence type="inferred from homology"/>
<feature type="active site" description="Nucleophile" evidence="5">
    <location>
        <position position="9"/>
    </location>
</feature>
<dbReference type="SMART" id="SM00226">
    <property type="entry name" value="LMWPc"/>
    <property type="match status" value="1"/>
</dbReference>
<dbReference type="GO" id="GO:0004725">
    <property type="term" value="F:protein tyrosine phosphatase activity"/>
    <property type="evidence" value="ECO:0007669"/>
    <property type="project" value="UniProtKB-EC"/>
</dbReference>
<sequence>MKIKVLMVCLGNICRSPTAQGVFQAELLKQNLSHLVGVDSAGTAAWHVGKAPDARSQAHAKRRGYDFDLSALSARQIQTQDFHEFDYILAMDQHNFDELQAIQPSGSRATLDLFLRFAPDAEKREVPDPYYGGDAGFEEVLDLVERASLGLINHLRSTDLRSAAL</sequence>
<dbReference type="Gene3D" id="3.40.50.2300">
    <property type="match status" value="1"/>
</dbReference>
<dbReference type="InterPro" id="IPR017867">
    <property type="entry name" value="Tyr_phospatase_low_mol_wt"/>
</dbReference>
<gene>
    <name evidence="7" type="ORF">FHS30_001647</name>
</gene>
<reference evidence="7 8" key="1">
    <citation type="submission" date="2020-08" db="EMBL/GenBank/DDBJ databases">
        <title>Genomic Encyclopedia of Type Strains, Phase III (KMG-III): the genomes of soil and plant-associated and newly described type strains.</title>
        <authorList>
            <person name="Whitman W."/>
        </authorList>
    </citation>
    <scope>NUCLEOTIDE SEQUENCE [LARGE SCALE GENOMIC DNA]</scope>
    <source>
        <strain evidence="7 8">CECT 8571</strain>
    </source>
</reference>
<evidence type="ECO:0000313" key="8">
    <source>
        <dbReference type="Proteomes" id="UP000559987"/>
    </source>
</evidence>
<dbReference type="AlphaFoldDB" id="A0A839ULC4"/>
<evidence type="ECO:0000259" key="6">
    <source>
        <dbReference type="SMART" id="SM00226"/>
    </source>
</evidence>
<comment type="caution">
    <text evidence="7">The sequence shown here is derived from an EMBL/GenBank/DDBJ whole genome shotgun (WGS) entry which is preliminary data.</text>
</comment>
<dbReference type="EMBL" id="JACHXZ010000002">
    <property type="protein sequence ID" value="MBB3168463.1"/>
    <property type="molecule type" value="Genomic_DNA"/>
</dbReference>
<evidence type="ECO:0000256" key="1">
    <source>
        <dbReference type="ARBA" id="ARBA00011063"/>
    </source>
</evidence>
<evidence type="ECO:0000313" key="7">
    <source>
        <dbReference type="EMBL" id="MBB3168463.1"/>
    </source>
</evidence>
<evidence type="ECO:0000256" key="2">
    <source>
        <dbReference type="ARBA" id="ARBA00013064"/>
    </source>
</evidence>
<comment type="similarity">
    <text evidence="1">Belongs to the low molecular weight phosphotyrosine protein phosphatase family.</text>
</comment>
<dbReference type="Pfam" id="PF01451">
    <property type="entry name" value="LMWPc"/>
    <property type="match status" value="1"/>
</dbReference>
<dbReference type="SUPFAM" id="SSF52788">
    <property type="entry name" value="Phosphotyrosine protein phosphatases I"/>
    <property type="match status" value="1"/>
</dbReference>
<dbReference type="RefSeq" id="WP_343048950.1">
    <property type="nucleotide sequence ID" value="NZ_JACHXZ010000002.1"/>
</dbReference>
<keyword evidence="8" id="KW-1185">Reference proteome</keyword>
<protein>
    <recommendedName>
        <fullName evidence="2">protein-tyrosine-phosphatase</fullName>
        <ecNumber evidence="2">3.1.3.48</ecNumber>
    </recommendedName>
</protein>
<dbReference type="FunFam" id="3.40.50.2300:FF:000113">
    <property type="entry name" value="Low molecular weight protein-tyrosine-phosphatase"/>
    <property type="match status" value="1"/>
</dbReference>
<evidence type="ECO:0000256" key="4">
    <source>
        <dbReference type="ARBA" id="ARBA00022912"/>
    </source>
</evidence>
<organism evidence="7 8">
    <name type="scientific">Simiduia aestuariiviva</name>
    <dbReference type="NCBI Taxonomy" id="1510459"/>
    <lineage>
        <taxon>Bacteria</taxon>
        <taxon>Pseudomonadati</taxon>
        <taxon>Pseudomonadota</taxon>
        <taxon>Gammaproteobacteria</taxon>
        <taxon>Cellvibrionales</taxon>
        <taxon>Cellvibrionaceae</taxon>
        <taxon>Simiduia</taxon>
    </lineage>
</organism>
<keyword evidence="4" id="KW-0904">Protein phosphatase</keyword>
<evidence type="ECO:0000256" key="3">
    <source>
        <dbReference type="ARBA" id="ARBA00022801"/>
    </source>
</evidence>
<accession>A0A839ULC4</accession>
<dbReference type="CDD" id="cd16343">
    <property type="entry name" value="LMWPTP"/>
    <property type="match status" value="1"/>
</dbReference>
<dbReference type="EC" id="3.1.3.48" evidence="2"/>
<evidence type="ECO:0000256" key="5">
    <source>
        <dbReference type="PIRSR" id="PIRSR617867-1"/>
    </source>
</evidence>
<name>A0A839ULC4_9GAMM</name>
<feature type="active site" description="Proton donor" evidence="5">
    <location>
        <position position="128"/>
    </location>
</feature>
<dbReference type="InterPro" id="IPR036196">
    <property type="entry name" value="Ptyr_pPase_sf"/>
</dbReference>
<feature type="domain" description="Phosphotyrosine protein phosphatase I" evidence="6">
    <location>
        <begin position="3"/>
        <end position="154"/>
    </location>
</feature>
<dbReference type="Proteomes" id="UP000559987">
    <property type="component" value="Unassembled WGS sequence"/>
</dbReference>
<feature type="active site" evidence="5">
    <location>
        <position position="15"/>
    </location>
</feature>